<evidence type="ECO:0000313" key="5">
    <source>
        <dbReference type="Proteomes" id="UP001451782"/>
    </source>
</evidence>
<organism evidence="4 5">
    <name type="scientific">Yoonia algicola</name>
    <dbReference type="NCBI Taxonomy" id="3137368"/>
    <lineage>
        <taxon>Bacteria</taxon>
        <taxon>Pseudomonadati</taxon>
        <taxon>Pseudomonadota</taxon>
        <taxon>Alphaproteobacteria</taxon>
        <taxon>Rhodobacterales</taxon>
        <taxon>Paracoccaceae</taxon>
        <taxon>Yoonia</taxon>
    </lineage>
</organism>
<dbReference type="InterPro" id="IPR050109">
    <property type="entry name" value="HTH-type_TetR-like_transc_reg"/>
</dbReference>
<dbReference type="PANTHER" id="PTHR30055">
    <property type="entry name" value="HTH-TYPE TRANSCRIPTIONAL REGULATOR RUTR"/>
    <property type="match status" value="1"/>
</dbReference>
<gene>
    <name evidence="4" type="ORF">AABB28_04690</name>
</gene>
<reference evidence="4 5" key="1">
    <citation type="submission" date="2024-04" db="EMBL/GenBank/DDBJ databases">
        <title>Phylogenomic analyses of a clade within the roseobacter group suggest taxonomic reassignments of species of the genera Aestuariivita, Citreicella, Loktanella, Nautella, Pelagibaca, Ruegeria, Thalassobius, Thiobacimonas and Tropicibacter, and the proposal o.</title>
        <authorList>
            <person name="Jeon C.O."/>
        </authorList>
    </citation>
    <scope>NUCLEOTIDE SEQUENCE [LARGE SCALE GENOMIC DNA]</scope>
    <source>
        <strain evidence="4 5">G8-12</strain>
    </source>
</reference>
<dbReference type="InterPro" id="IPR023772">
    <property type="entry name" value="DNA-bd_HTH_TetR-type_CS"/>
</dbReference>
<dbReference type="InterPro" id="IPR001647">
    <property type="entry name" value="HTH_TetR"/>
</dbReference>
<dbReference type="GO" id="GO:0000976">
    <property type="term" value="F:transcription cis-regulatory region binding"/>
    <property type="evidence" value="ECO:0007669"/>
    <property type="project" value="TreeGrafter"/>
</dbReference>
<dbReference type="Pfam" id="PF00440">
    <property type="entry name" value="TetR_N"/>
    <property type="match status" value="1"/>
</dbReference>
<name>A0AAN0M3T4_9RHOB</name>
<dbReference type="SUPFAM" id="SSF46689">
    <property type="entry name" value="Homeodomain-like"/>
    <property type="match status" value="1"/>
</dbReference>
<dbReference type="PANTHER" id="PTHR30055:SF181">
    <property type="entry name" value="BLR6905 PROTEIN"/>
    <property type="match status" value="1"/>
</dbReference>
<dbReference type="EMBL" id="CP151762">
    <property type="protein sequence ID" value="WZU64581.1"/>
    <property type="molecule type" value="Genomic_DNA"/>
</dbReference>
<dbReference type="Gene3D" id="1.10.357.10">
    <property type="entry name" value="Tetracycline Repressor, domain 2"/>
    <property type="match status" value="1"/>
</dbReference>
<sequence length="221" mass="25489">MSGDTDKPTKRKRYSPDERRQMIIDASIKFFAEQGFDSSTHQLAKHIGVTQPLIYQYFPSKEDLISAVYAEMFQNRWSDEWDVILADRNRDLRDRLEDFYTRYCAVIHAPDWIRIFLYSGLKGGDITRRYAPIVEERAIRRICIEARDAFHLPSMDQAPLTNEEFEAAWMMHGGIFYYGVRRYVYGGNVGATTEQLVQSSVTLFMDGMSGVARSVGLLAKS</sequence>
<feature type="DNA-binding region" description="H-T-H motif" evidence="2">
    <location>
        <begin position="39"/>
        <end position="58"/>
    </location>
</feature>
<dbReference type="PRINTS" id="PR00455">
    <property type="entry name" value="HTHTETR"/>
</dbReference>
<proteinExistence type="predicted"/>
<evidence type="ECO:0000256" key="1">
    <source>
        <dbReference type="ARBA" id="ARBA00023125"/>
    </source>
</evidence>
<keyword evidence="1 2" id="KW-0238">DNA-binding</keyword>
<dbReference type="PROSITE" id="PS50977">
    <property type="entry name" value="HTH_TETR_2"/>
    <property type="match status" value="1"/>
</dbReference>
<dbReference type="GO" id="GO:0003700">
    <property type="term" value="F:DNA-binding transcription factor activity"/>
    <property type="evidence" value="ECO:0007669"/>
    <property type="project" value="TreeGrafter"/>
</dbReference>
<dbReference type="RefSeq" id="WP_342070945.1">
    <property type="nucleotide sequence ID" value="NZ_CP151762.1"/>
</dbReference>
<accession>A0AAN0M3T4</accession>
<evidence type="ECO:0000259" key="3">
    <source>
        <dbReference type="PROSITE" id="PS50977"/>
    </source>
</evidence>
<evidence type="ECO:0000256" key="2">
    <source>
        <dbReference type="PROSITE-ProRule" id="PRU00335"/>
    </source>
</evidence>
<dbReference type="AlphaFoldDB" id="A0AAN0M3T4"/>
<feature type="domain" description="HTH tetR-type" evidence="3">
    <location>
        <begin position="17"/>
        <end position="76"/>
    </location>
</feature>
<evidence type="ECO:0000313" key="4">
    <source>
        <dbReference type="EMBL" id="WZU64581.1"/>
    </source>
</evidence>
<dbReference type="Proteomes" id="UP001451782">
    <property type="component" value="Chromosome"/>
</dbReference>
<keyword evidence="5" id="KW-1185">Reference proteome</keyword>
<dbReference type="PROSITE" id="PS01081">
    <property type="entry name" value="HTH_TETR_1"/>
    <property type="match status" value="1"/>
</dbReference>
<dbReference type="InterPro" id="IPR009057">
    <property type="entry name" value="Homeodomain-like_sf"/>
</dbReference>
<protein>
    <submittedName>
        <fullName evidence="4">TetR/AcrR family transcriptional regulator</fullName>
    </submittedName>
</protein>
<dbReference type="KEGG" id="yag:AABB28_04690"/>